<dbReference type="NCBIfam" id="TIGR01900">
    <property type="entry name" value="dapE-gram_pos"/>
    <property type="match status" value="1"/>
</dbReference>
<evidence type="ECO:0000256" key="1">
    <source>
        <dbReference type="ARBA" id="ARBA00022723"/>
    </source>
</evidence>
<keyword evidence="6" id="KW-1185">Reference proteome</keyword>
<proteinExistence type="predicted"/>
<evidence type="ECO:0000313" key="5">
    <source>
        <dbReference type="EMBL" id="MDR7355236.1"/>
    </source>
</evidence>
<dbReference type="Gene3D" id="3.40.630.10">
    <property type="entry name" value="Zn peptidases"/>
    <property type="match status" value="1"/>
</dbReference>
<gene>
    <name evidence="5" type="ORF">J2S37_001774</name>
</gene>
<dbReference type="EC" id="3.5.1.18" evidence="3"/>
<dbReference type="Pfam" id="PF01546">
    <property type="entry name" value="Peptidase_M20"/>
    <property type="match status" value="1"/>
</dbReference>
<evidence type="ECO:0000259" key="4">
    <source>
        <dbReference type="Pfam" id="PF07687"/>
    </source>
</evidence>
<evidence type="ECO:0000256" key="3">
    <source>
        <dbReference type="NCBIfam" id="TIGR01900"/>
    </source>
</evidence>
<feature type="domain" description="Peptidase M20 dimerisation" evidence="4">
    <location>
        <begin position="181"/>
        <end position="279"/>
    </location>
</feature>
<name>A0ABU2BA36_9CORY</name>
<protein>
    <recommendedName>
        <fullName evidence="3">Succinyl-diaminopimelate desuccinylase</fullName>
        <ecNumber evidence="3">3.5.1.18</ecNumber>
    </recommendedName>
</protein>
<dbReference type="Proteomes" id="UP001183619">
    <property type="component" value="Unassembled WGS sequence"/>
</dbReference>
<sequence length="377" mass="40390">MANSELSFPVVDLFCDPVGLTAALVDIESPSHEEKTIADAIEHALRQLDGVLVDRVGNTVVARTDRGLGQRVILAGHCDTVPIAGNVPSTRGLDDQGRDTLFGCGTVDMKSGLAVYLNAFARLAADPALRYDLTLVCYEGEEVASVYNGLGHVHTQRPELLVGDVALLGEPSGSMIEAGCQGSIRLKVVATGVRAHSARSWLGKNAMHALAPVISNIAAYQATKVLVDDCLYHEGLNIVHCESGVATNTIPDEAWMFVNFRFAPNRSVDQALEHMLEVLDLPEGVRFEVDDAVPGARPGLDRPVVQELIAATGGKVRAKYGWTDVARFSELGIPAVNFGPGDPSFCHKKDEQCPVEMITEVSQVLLDYLRGSTPPAV</sequence>
<accession>A0ABU2BA36</accession>
<dbReference type="RefSeq" id="WP_277104909.1">
    <property type="nucleotide sequence ID" value="NZ_BAAAJS010000058.1"/>
</dbReference>
<dbReference type="Gene3D" id="3.30.70.360">
    <property type="match status" value="1"/>
</dbReference>
<keyword evidence="2 5" id="KW-0378">Hydrolase</keyword>
<dbReference type="SUPFAM" id="SSF55031">
    <property type="entry name" value="Bacterial exopeptidase dimerisation domain"/>
    <property type="match status" value="1"/>
</dbReference>
<dbReference type="InterPro" id="IPR036264">
    <property type="entry name" value="Bact_exopeptidase_dim_dom"/>
</dbReference>
<dbReference type="InterPro" id="IPR011650">
    <property type="entry name" value="Peptidase_M20_dimer"/>
</dbReference>
<dbReference type="EMBL" id="JAVDYF010000001">
    <property type="protein sequence ID" value="MDR7355236.1"/>
    <property type="molecule type" value="Genomic_DNA"/>
</dbReference>
<dbReference type="InterPro" id="IPR002933">
    <property type="entry name" value="Peptidase_M20"/>
</dbReference>
<dbReference type="Pfam" id="PF07687">
    <property type="entry name" value="M20_dimer"/>
    <property type="match status" value="1"/>
</dbReference>
<evidence type="ECO:0000256" key="2">
    <source>
        <dbReference type="ARBA" id="ARBA00022801"/>
    </source>
</evidence>
<evidence type="ECO:0000313" key="6">
    <source>
        <dbReference type="Proteomes" id="UP001183619"/>
    </source>
</evidence>
<dbReference type="SUPFAM" id="SSF53187">
    <property type="entry name" value="Zn-dependent exopeptidases"/>
    <property type="match status" value="1"/>
</dbReference>
<dbReference type="InterPro" id="IPR050072">
    <property type="entry name" value="Peptidase_M20A"/>
</dbReference>
<dbReference type="GO" id="GO:0009014">
    <property type="term" value="F:succinyl-diaminopimelate desuccinylase activity"/>
    <property type="evidence" value="ECO:0007669"/>
    <property type="project" value="UniProtKB-EC"/>
</dbReference>
<dbReference type="PANTHER" id="PTHR43808">
    <property type="entry name" value="ACETYLORNITHINE DEACETYLASE"/>
    <property type="match status" value="1"/>
</dbReference>
<dbReference type="InterPro" id="IPR010174">
    <property type="entry name" value="Succinyl-DAP_deSuclase_DapE"/>
</dbReference>
<keyword evidence="1" id="KW-0479">Metal-binding</keyword>
<comment type="caution">
    <text evidence="5">The sequence shown here is derived from an EMBL/GenBank/DDBJ whole genome shotgun (WGS) entry which is preliminary data.</text>
</comment>
<reference evidence="5 6" key="1">
    <citation type="submission" date="2023-07" db="EMBL/GenBank/DDBJ databases">
        <title>Sequencing the genomes of 1000 actinobacteria strains.</title>
        <authorList>
            <person name="Klenk H.-P."/>
        </authorList>
    </citation>
    <scope>NUCLEOTIDE SEQUENCE [LARGE SCALE GENOMIC DNA]</scope>
    <source>
        <strain evidence="5 6">DSM 44508</strain>
    </source>
</reference>
<dbReference type="PANTHER" id="PTHR43808:SF31">
    <property type="entry name" value="N-ACETYL-L-CITRULLINE DEACETYLASE"/>
    <property type="match status" value="1"/>
</dbReference>
<organism evidence="5 6">
    <name type="scientific">Corynebacterium felinum</name>
    <dbReference type="NCBI Taxonomy" id="131318"/>
    <lineage>
        <taxon>Bacteria</taxon>
        <taxon>Bacillati</taxon>
        <taxon>Actinomycetota</taxon>
        <taxon>Actinomycetes</taxon>
        <taxon>Mycobacteriales</taxon>
        <taxon>Corynebacteriaceae</taxon>
        <taxon>Corynebacterium</taxon>
    </lineage>
</organism>